<dbReference type="AlphaFoldDB" id="A0A7J9AQY4"/>
<proteinExistence type="predicted"/>
<dbReference type="EMBL" id="JABEZV010000012">
    <property type="protein sequence ID" value="MBA0726516.1"/>
    <property type="molecule type" value="Genomic_DNA"/>
</dbReference>
<accession>A0A7J9AQY4</accession>
<name>A0A7J9AQY4_9ROSI</name>
<evidence type="ECO:0000313" key="1">
    <source>
        <dbReference type="EMBL" id="MBA0726516.1"/>
    </source>
</evidence>
<comment type="caution">
    <text evidence="1">The sequence shown here is derived from an EMBL/GenBank/DDBJ whole genome shotgun (WGS) entry which is preliminary data.</text>
</comment>
<gene>
    <name evidence="1" type="ORF">Golax_002339</name>
</gene>
<organism evidence="1 2">
    <name type="scientific">Gossypium laxum</name>
    <dbReference type="NCBI Taxonomy" id="34288"/>
    <lineage>
        <taxon>Eukaryota</taxon>
        <taxon>Viridiplantae</taxon>
        <taxon>Streptophyta</taxon>
        <taxon>Embryophyta</taxon>
        <taxon>Tracheophyta</taxon>
        <taxon>Spermatophyta</taxon>
        <taxon>Magnoliopsida</taxon>
        <taxon>eudicotyledons</taxon>
        <taxon>Gunneridae</taxon>
        <taxon>Pentapetalae</taxon>
        <taxon>rosids</taxon>
        <taxon>malvids</taxon>
        <taxon>Malvales</taxon>
        <taxon>Malvaceae</taxon>
        <taxon>Malvoideae</taxon>
        <taxon>Gossypium</taxon>
    </lineage>
</organism>
<keyword evidence="2" id="KW-1185">Reference proteome</keyword>
<evidence type="ECO:0000313" key="2">
    <source>
        <dbReference type="Proteomes" id="UP000593574"/>
    </source>
</evidence>
<dbReference type="Proteomes" id="UP000593574">
    <property type="component" value="Unassembled WGS sequence"/>
</dbReference>
<protein>
    <submittedName>
        <fullName evidence="1">Uncharacterized protein</fullName>
    </submittedName>
</protein>
<reference evidence="1 2" key="1">
    <citation type="journal article" date="2019" name="Genome Biol. Evol.">
        <title>Insights into the evolution of the New World diploid cottons (Gossypium, subgenus Houzingenia) based on genome sequencing.</title>
        <authorList>
            <person name="Grover C.E."/>
            <person name="Arick M.A. 2nd"/>
            <person name="Thrash A."/>
            <person name="Conover J.L."/>
            <person name="Sanders W.S."/>
            <person name="Peterson D.G."/>
            <person name="Frelichowski J.E."/>
            <person name="Scheffler J.A."/>
            <person name="Scheffler B.E."/>
            <person name="Wendel J.F."/>
        </authorList>
    </citation>
    <scope>NUCLEOTIDE SEQUENCE [LARGE SCALE GENOMIC DNA]</scope>
    <source>
        <strain evidence="1">4</strain>
        <tissue evidence="1">Leaf</tissue>
    </source>
</reference>
<sequence length="18" mass="2106">MMGRSLLGELTRNKWGKK</sequence>